<evidence type="ECO:0000256" key="2">
    <source>
        <dbReference type="ARBA" id="ARBA00005337"/>
    </source>
</evidence>
<keyword evidence="3" id="KW-0813">Transport</keyword>
<dbReference type="PANTHER" id="PTHR47627:SF1">
    <property type="entry name" value="RUBREDOXIN-1-RELATED"/>
    <property type="match status" value="1"/>
</dbReference>
<organism evidence="8">
    <name type="scientific">marine sediment metagenome</name>
    <dbReference type="NCBI Taxonomy" id="412755"/>
    <lineage>
        <taxon>unclassified sequences</taxon>
        <taxon>metagenomes</taxon>
        <taxon>ecological metagenomes</taxon>
    </lineage>
</organism>
<dbReference type="PROSITE" id="PS00202">
    <property type="entry name" value="RUBREDOXIN"/>
    <property type="match status" value="1"/>
</dbReference>
<evidence type="ECO:0000256" key="6">
    <source>
        <dbReference type="ARBA" id="ARBA00023004"/>
    </source>
</evidence>
<keyword evidence="6" id="KW-0408">Iron</keyword>
<evidence type="ECO:0000256" key="3">
    <source>
        <dbReference type="ARBA" id="ARBA00022448"/>
    </source>
</evidence>
<dbReference type="CDD" id="cd00730">
    <property type="entry name" value="rubredoxin"/>
    <property type="match status" value="1"/>
</dbReference>
<keyword evidence="4" id="KW-0479">Metal-binding</keyword>
<accession>X1RDD1</accession>
<comment type="caution">
    <text evidence="8">The sequence shown here is derived from an EMBL/GenBank/DDBJ whole genome shotgun (WGS) entry which is preliminary data.</text>
</comment>
<dbReference type="PROSITE" id="PS50903">
    <property type="entry name" value="RUBREDOXIN_LIKE"/>
    <property type="match status" value="1"/>
</dbReference>
<evidence type="ECO:0000256" key="5">
    <source>
        <dbReference type="ARBA" id="ARBA00022982"/>
    </source>
</evidence>
<dbReference type="GO" id="GO:0043448">
    <property type="term" value="P:alkane catabolic process"/>
    <property type="evidence" value="ECO:0007669"/>
    <property type="project" value="TreeGrafter"/>
</dbReference>
<feature type="domain" description="Rubredoxin-like" evidence="7">
    <location>
        <begin position="1"/>
        <end position="52"/>
    </location>
</feature>
<comment type="similarity">
    <text evidence="2">Belongs to the rubredoxin family.</text>
</comment>
<comment type="cofactor">
    <cofactor evidence="1">
        <name>Fe(3+)</name>
        <dbReference type="ChEBI" id="CHEBI:29034"/>
    </cofactor>
</comment>
<dbReference type="Gene3D" id="2.20.28.10">
    <property type="match status" value="1"/>
</dbReference>
<dbReference type="GO" id="GO:0009055">
    <property type="term" value="F:electron transfer activity"/>
    <property type="evidence" value="ECO:0007669"/>
    <property type="project" value="InterPro"/>
</dbReference>
<evidence type="ECO:0000256" key="1">
    <source>
        <dbReference type="ARBA" id="ARBA00001965"/>
    </source>
</evidence>
<reference evidence="8" key="1">
    <citation type="journal article" date="2014" name="Front. Microbiol.">
        <title>High frequency of phylogenetically diverse reductive dehalogenase-homologous genes in deep subseafloor sedimentary metagenomes.</title>
        <authorList>
            <person name="Kawai M."/>
            <person name="Futagami T."/>
            <person name="Toyoda A."/>
            <person name="Takaki Y."/>
            <person name="Nishi S."/>
            <person name="Hori S."/>
            <person name="Arai W."/>
            <person name="Tsubouchi T."/>
            <person name="Morono Y."/>
            <person name="Uchiyama I."/>
            <person name="Ito T."/>
            <person name="Fujiyama A."/>
            <person name="Inagaki F."/>
            <person name="Takami H."/>
        </authorList>
    </citation>
    <scope>NUCLEOTIDE SEQUENCE</scope>
    <source>
        <strain evidence="8">Expedition CK06-06</strain>
    </source>
</reference>
<dbReference type="PIRSF" id="PIRSF000071">
    <property type="entry name" value="Rubredoxin"/>
    <property type="match status" value="1"/>
</dbReference>
<dbReference type="EMBL" id="BARV01036404">
    <property type="protein sequence ID" value="GAI53599.1"/>
    <property type="molecule type" value="Genomic_DNA"/>
</dbReference>
<evidence type="ECO:0000259" key="7">
    <source>
        <dbReference type="PROSITE" id="PS50903"/>
    </source>
</evidence>
<proteinExistence type="inferred from homology"/>
<evidence type="ECO:0000313" key="8">
    <source>
        <dbReference type="EMBL" id="GAI53599.1"/>
    </source>
</evidence>
<dbReference type="Pfam" id="PF00301">
    <property type="entry name" value="Rubredoxin"/>
    <property type="match status" value="1"/>
</dbReference>
<dbReference type="FunFam" id="2.20.28.10:FF:000001">
    <property type="entry name" value="Rubredoxin"/>
    <property type="match status" value="1"/>
</dbReference>
<dbReference type="InterPro" id="IPR024934">
    <property type="entry name" value="Rubredoxin-like_dom"/>
</dbReference>
<dbReference type="AlphaFoldDB" id="X1RDD1"/>
<dbReference type="GO" id="GO:0005506">
    <property type="term" value="F:iron ion binding"/>
    <property type="evidence" value="ECO:0007669"/>
    <property type="project" value="InterPro"/>
</dbReference>
<sequence>MEKWRCAVCMCIYDPKIGDLESGIEPGLPFNDLPETWGCPECGASKDFFEQIEDAQYI</sequence>
<dbReference type="SUPFAM" id="SSF57802">
    <property type="entry name" value="Rubredoxin-like"/>
    <property type="match status" value="1"/>
</dbReference>
<keyword evidence="5" id="KW-0249">Electron transport</keyword>
<protein>
    <recommendedName>
        <fullName evidence="7">Rubredoxin-like domain-containing protein</fullName>
    </recommendedName>
</protein>
<dbReference type="InterPro" id="IPR050526">
    <property type="entry name" value="Rubredoxin_ET"/>
</dbReference>
<evidence type="ECO:0000256" key="4">
    <source>
        <dbReference type="ARBA" id="ARBA00022723"/>
    </source>
</evidence>
<name>X1RDD1_9ZZZZ</name>
<dbReference type="InterPro" id="IPR024935">
    <property type="entry name" value="Rubredoxin_dom"/>
</dbReference>
<dbReference type="InterPro" id="IPR024922">
    <property type="entry name" value="Rubredoxin"/>
</dbReference>
<dbReference type="PANTHER" id="PTHR47627">
    <property type="entry name" value="RUBREDOXIN"/>
    <property type="match status" value="1"/>
</dbReference>
<gene>
    <name evidence="8" type="ORF">S06H3_56578</name>
</gene>
<dbReference type="InterPro" id="IPR018527">
    <property type="entry name" value="Rubredoxin_Fe_BS"/>
</dbReference>
<dbReference type="PRINTS" id="PR00163">
    <property type="entry name" value="RUBREDOXIN"/>
</dbReference>